<comment type="caution">
    <text evidence="1">The sequence shown here is derived from an EMBL/GenBank/DDBJ whole genome shotgun (WGS) entry which is preliminary data.</text>
</comment>
<sequence length="257" mass="30034">MRLTFHEGHLKRVKASRRGPQISHLLFEDDCILFGEATERGARFLKYILREYGNSLGKKVNFDKSKVFFSSNTREEEKRLVTRILGVRSSNDPEHYLGLSNMFSRRKKKAFQNLKDRFKQRIENWSIQHLYQGGKEVFIKVILQAIPTYTMTYFLLPKTLCADLESIIAKFWWQKGHGKRGIHWCAWKALCIAKEEGGLGFQSLDQFNIALLAKQENSQPHELATEALRKRDETYLEDTSFTCLQRGREEKGLRNPD</sequence>
<name>A0ABR0PKT9_GOSAR</name>
<protein>
    <recommendedName>
        <fullName evidence="3">Reverse transcriptase</fullName>
    </recommendedName>
</protein>
<proteinExistence type="predicted"/>
<organism evidence="1 2">
    <name type="scientific">Gossypium arboreum</name>
    <name type="common">Tree cotton</name>
    <name type="synonym">Gossypium nanking</name>
    <dbReference type="NCBI Taxonomy" id="29729"/>
    <lineage>
        <taxon>Eukaryota</taxon>
        <taxon>Viridiplantae</taxon>
        <taxon>Streptophyta</taxon>
        <taxon>Embryophyta</taxon>
        <taxon>Tracheophyta</taxon>
        <taxon>Spermatophyta</taxon>
        <taxon>Magnoliopsida</taxon>
        <taxon>eudicotyledons</taxon>
        <taxon>Gunneridae</taxon>
        <taxon>Pentapetalae</taxon>
        <taxon>rosids</taxon>
        <taxon>malvids</taxon>
        <taxon>Malvales</taxon>
        <taxon>Malvaceae</taxon>
        <taxon>Malvoideae</taxon>
        <taxon>Gossypium</taxon>
    </lineage>
</organism>
<evidence type="ECO:0000313" key="1">
    <source>
        <dbReference type="EMBL" id="KAK5825027.1"/>
    </source>
</evidence>
<evidence type="ECO:0000313" key="2">
    <source>
        <dbReference type="Proteomes" id="UP001358586"/>
    </source>
</evidence>
<keyword evidence="2" id="KW-1185">Reference proteome</keyword>
<reference evidence="1 2" key="1">
    <citation type="submission" date="2023-03" db="EMBL/GenBank/DDBJ databases">
        <title>WGS of Gossypium arboreum.</title>
        <authorList>
            <person name="Yu D."/>
        </authorList>
    </citation>
    <scope>NUCLEOTIDE SEQUENCE [LARGE SCALE GENOMIC DNA]</scope>
    <source>
        <tissue evidence="1">Leaf</tissue>
    </source>
</reference>
<dbReference type="PANTHER" id="PTHR33116:SF86">
    <property type="entry name" value="REVERSE TRANSCRIPTASE DOMAIN-CONTAINING PROTEIN"/>
    <property type="match status" value="1"/>
</dbReference>
<dbReference type="PANTHER" id="PTHR33116">
    <property type="entry name" value="REVERSE TRANSCRIPTASE ZINC-BINDING DOMAIN-CONTAINING PROTEIN-RELATED-RELATED"/>
    <property type="match status" value="1"/>
</dbReference>
<gene>
    <name evidence="1" type="ORF">PVK06_019829</name>
</gene>
<accession>A0ABR0PKT9</accession>
<evidence type="ECO:0008006" key="3">
    <source>
        <dbReference type="Google" id="ProtNLM"/>
    </source>
</evidence>
<dbReference type="Proteomes" id="UP001358586">
    <property type="component" value="Chromosome 6"/>
</dbReference>
<dbReference type="EMBL" id="JARKNE010000006">
    <property type="protein sequence ID" value="KAK5825027.1"/>
    <property type="molecule type" value="Genomic_DNA"/>
</dbReference>